<keyword evidence="1" id="KW-0175">Coiled coil</keyword>
<dbReference type="AlphaFoldDB" id="A0A8S1RAY1"/>
<dbReference type="Proteomes" id="UP000692954">
    <property type="component" value="Unassembled WGS sequence"/>
</dbReference>
<evidence type="ECO:0000313" key="2">
    <source>
        <dbReference type="EMBL" id="CAD8125047.1"/>
    </source>
</evidence>
<feature type="coiled-coil region" evidence="1">
    <location>
        <begin position="269"/>
        <end position="313"/>
    </location>
</feature>
<keyword evidence="4" id="KW-1185">Reference proteome</keyword>
<reference evidence="3" key="1">
    <citation type="submission" date="2021-01" db="EMBL/GenBank/DDBJ databases">
        <authorList>
            <consortium name="Genoscope - CEA"/>
            <person name="William W."/>
        </authorList>
    </citation>
    <scope>NUCLEOTIDE SEQUENCE</scope>
</reference>
<name>A0A8S1RAY1_9CILI</name>
<evidence type="ECO:0000313" key="3">
    <source>
        <dbReference type="EMBL" id="CAD8125048.1"/>
    </source>
</evidence>
<dbReference type="EMBL" id="CAJJDN010000156">
    <property type="protein sequence ID" value="CAD8125047.1"/>
    <property type="molecule type" value="Genomic_DNA"/>
</dbReference>
<sequence>MYTSTSTPKIKPYQSLLQNSLQHQPIQQTIFTEITPSTPQKFNMLKNLKVLNVSSQTTENSFRTTNNTKRILTQDSPQLNKENANIKFDQHSTQIEIQLKRSIQENLKLSNLVTKLTKEKQQLIAQIQHTDFHIIKQRVERLESVIDHQADEIEDWKKKYMDACQNDPNSSIIENMEIKITQTLKENERLNQIHLNQLKKIENLEQIIKDLEYKVTDQNNQIIVYEEERINFQDKRINQLEQPSYTINFNYLEYITLIENKITDLTKFEHDNQKQYENIKEEFNTLQNKLNYINFKKSNIEQITNILNEFKNNITNQRNP</sequence>
<organism evidence="3 4">
    <name type="scientific">Paramecium sonneborni</name>
    <dbReference type="NCBI Taxonomy" id="65129"/>
    <lineage>
        <taxon>Eukaryota</taxon>
        <taxon>Sar</taxon>
        <taxon>Alveolata</taxon>
        <taxon>Ciliophora</taxon>
        <taxon>Intramacronucleata</taxon>
        <taxon>Oligohymenophorea</taxon>
        <taxon>Peniculida</taxon>
        <taxon>Parameciidae</taxon>
        <taxon>Paramecium</taxon>
    </lineage>
</organism>
<feature type="coiled-coil region" evidence="1">
    <location>
        <begin position="139"/>
        <end position="228"/>
    </location>
</feature>
<dbReference type="EMBL" id="CAJJDN010000156">
    <property type="protein sequence ID" value="CAD8125048.1"/>
    <property type="molecule type" value="Genomic_DNA"/>
</dbReference>
<comment type="caution">
    <text evidence="3">The sequence shown here is derived from an EMBL/GenBank/DDBJ whole genome shotgun (WGS) entry which is preliminary data.</text>
</comment>
<evidence type="ECO:0000313" key="4">
    <source>
        <dbReference type="Proteomes" id="UP000692954"/>
    </source>
</evidence>
<accession>A0A8S1RAY1</accession>
<evidence type="ECO:0000256" key="1">
    <source>
        <dbReference type="SAM" id="Coils"/>
    </source>
</evidence>
<dbReference type="OrthoDB" id="304248at2759"/>
<protein>
    <submittedName>
        <fullName evidence="3">Uncharacterized protein</fullName>
    </submittedName>
</protein>
<proteinExistence type="predicted"/>
<gene>
    <name evidence="2" type="ORF">PSON_ATCC_30995.1.T1560008</name>
    <name evidence="3" type="ORF">PSON_ATCC_30995.1.T1560009</name>
</gene>